<comment type="caution">
    <text evidence="2">The sequence shown here is derived from an EMBL/GenBank/DDBJ whole genome shotgun (WGS) entry which is preliminary data.</text>
</comment>
<feature type="domain" description="Retrovirus-related Pol polyprotein from transposon TNT 1-94-like beta-barrel" evidence="1">
    <location>
        <begin position="5"/>
        <end position="71"/>
    </location>
</feature>
<evidence type="ECO:0000313" key="3">
    <source>
        <dbReference type="Proteomes" id="UP000321947"/>
    </source>
</evidence>
<dbReference type="Pfam" id="PF22936">
    <property type="entry name" value="Pol_BBD"/>
    <property type="match status" value="1"/>
</dbReference>
<dbReference type="Proteomes" id="UP000321947">
    <property type="component" value="Unassembled WGS sequence"/>
</dbReference>
<sequence>MNDVWYFDNGCSRHMAGRSFFSELKECTSGHHTFGDGARGKVIAKENIDKNNLPCLNDVRYVDGLKANLISKPLTQPVTFTIELRLDLELPSLCMNYERSETIMETINVMVNGLEPTAKRTIDEDDEVLNVPVVSSTVPTEAPKADT</sequence>
<evidence type="ECO:0000259" key="1">
    <source>
        <dbReference type="Pfam" id="PF22936"/>
    </source>
</evidence>
<evidence type="ECO:0000313" key="2">
    <source>
        <dbReference type="EMBL" id="TYK04777.1"/>
    </source>
</evidence>
<protein>
    <submittedName>
        <fullName evidence="2">Putative leucine-rich repeat-containing protein</fullName>
    </submittedName>
</protein>
<accession>A0A5D3BZ00</accession>
<gene>
    <name evidence="2" type="ORF">E5676_scaffold68G00930</name>
</gene>
<name>A0A5D3BZ00_CUCMM</name>
<dbReference type="InterPro" id="IPR054722">
    <property type="entry name" value="PolX-like_BBD"/>
</dbReference>
<reference evidence="2 3" key="1">
    <citation type="submission" date="2019-08" db="EMBL/GenBank/DDBJ databases">
        <title>Draft genome sequences of two oriental melons (Cucumis melo L. var makuwa).</title>
        <authorList>
            <person name="Kwon S.-Y."/>
        </authorList>
    </citation>
    <scope>NUCLEOTIDE SEQUENCE [LARGE SCALE GENOMIC DNA]</scope>
    <source>
        <strain evidence="3">cv. Chang Bougi</strain>
        <tissue evidence="2">Leaf</tissue>
    </source>
</reference>
<organism evidence="2 3">
    <name type="scientific">Cucumis melo var. makuwa</name>
    <name type="common">Oriental melon</name>
    <dbReference type="NCBI Taxonomy" id="1194695"/>
    <lineage>
        <taxon>Eukaryota</taxon>
        <taxon>Viridiplantae</taxon>
        <taxon>Streptophyta</taxon>
        <taxon>Embryophyta</taxon>
        <taxon>Tracheophyta</taxon>
        <taxon>Spermatophyta</taxon>
        <taxon>Magnoliopsida</taxon>
        <taxon>eudicotyledons</taxon>
        <taxon>Gunneridae</taxon>
        <taxon>Pentapetalae</taxon>
        <taxon>rosids</taxon>
        <taxon>fabids</taxon>
        <taxon>Cucurbitales</taxon>
        <taxon>Cucurbitaceae</taxon>
        <taxon>Benincaseae</taxon>
        <taxon>Cucumis</taxon>
    </lineage>
</organism>
<dbReference type="EMBL" id="SSTD01014035">
    <property type="protein sequence ID" value="TYK04777.1"/>
    <property type="molecule type" value="Genomic_DNA"/>
</dbReference>
<dbReference type="AlphaFoldDB" id="A0A5D3BZ00"/>
<proteinExistence type="predicted"/>